<feature type="transmembrane region" description="Helical" evidence="1">
    <location>
        <begin position="15"/>
        <end position="33"/>
    </location>
</feature>
<dbReference type="Proteomes" id="UP001595386">
    <property type="component" value="Unassembled WGS sequence"/>
</dbReference>
<evidence type="ECO:0000313" key="2">
    <source>
        <dbReference type="EMBL" id="MFC2991126.1"/>
    </source>
</evidence>
<proteinExistence type="predicted"/>
<dbReference type="EMBL" id="JBHRSQ010000007">
    <property type="protein sequence ID" value="MFC2991126.1"/>
    <property type="molecule type" value="Genomic_DNA"/>
</dbReference>
<feature type="transmembrane region" description="Helical" evidence="1">
    <location>
        <begin position="45"/>
        <end position="64"/>
    </location>
</feature>
<evidence type="ECO:0000313" key="3">
    <source>
        <dbReference type="Proteomes" id="UP001595386"/>
    </source>
</evidence>
<name>A0ABV7B2P2_9GAMM</name>
<gene>
    <name evidence="2" type="ORF">ACFODV_03655</name>
</gene>
<sequence>MPVTVSPAARWQVSLLVYLLDEILVLAVAIVTLRIGRMQETHGRVLKLIGGMVMLALGGVMLMAPSLMESLAGSLVVIGTALAGALGVMAVNRLRGA</sequence>
<accession>A0ABV7B2P2</accession>
<evidence type="ECO:0000256" key="1">
    <source>
        <dbReference type="SAM" id="Phobius"/>
    </source>
</evidence>
<dbReference type="RefSeq" id="WP_379754821.1">
    <property type="nucleotide sequence ID" value="NZ_JBHRSQ010000007.1"/>
</dbReference>
<keyword evidence="1" id="KW-0812">Transmembrane</keyword>
<keyword evidence="1" id="KW-0472">Membrane</keyword>
<organism evidence="2 3">
    <name type="scientific">Halomonas tibetensis</name>
    <dbReference type="NCBI Taxonomy" id="2259590"/>
    <lineage>
        <taxon>Bacteria</taxon>
        <taxon>Pseudomonadati</taxon>
        <taxon>Pseudomonadota</taxon>
        <taxon>Gammaproteobacteria</taxon>
        <taxon>Oceanospirillales</taxon>
        <taxon>Halomonadaceae</taxon>
        <taxon>Halomonas</taxon>
    </lineage>
</organism>
<keyword evidence="3" id="KW-1185">Reference proteome</keyword>
<reference evidence="3" key="1">
    <citation type="journal article" date="2019" name="Int. J. Syst. Evol. Microbiol.">
        <title>The Global Catalogue of Microorganisms (GCM) 10K type strain sequencing project: providing services to taxonomists for standard genome sequencing and annotation.</title>
        <authorList>
            <consortium name="The Broad Institute Genomics Platform"/>
            <consortium name="The Broad Institute Genome Sequencing Center for Infectious Disease"/>
            <person name="Wu L."/>
            <person name="Ma J."/>
        </authorList>
    </citation>
    <scope>NUCLEOTIDE SEQUENCE [LARGE SCALE GENOMIC DNA]</scope>
    <source>
        <strain evidence="3">KCTC 52660</strain>
    </source>
</reference>
<feature type="transmembrane region" description="Helical" evidence="1">
    <location>
        <begin position="70"/>
        <end position="91"/>
    </location>
</feature>
<comment type="caution">
    <text evidence="2">The sequence shown here is derived from an EMBL/GenBank/DDBJ whole genome shotgun (WGS) entry which is preliminary data.</text>
</comment>
<keyword evidence="1" id="KW-1133">Transmembrane helix</keyword>
<protein>
    <submittedName>
        <fullName evidence="2">Uncharacterized protein</fullName>
    </submittedName>
</protein>